<feature type="signal peptide" evidence="2">
    <location>
        <begin position="1"/>
        <end position="20"/>
    </location>
</feature>
<accession>A0ABV7D5N4</accession>
<keyword evidence="5" id="KW-1185">Reference proteome</keyword>
<dbReference type="EC" id="3.-.-.-" evidence="4"/>
<dbReference type="GO" id="GO:0016787">
    <property type="term" value="F:hydrolase activity"/>
    <property type="evidence" value="ECO:0007669"/>
    <property type="project" value="UniProtKB-KW"/>
</dbReference>
<feature type="transmembrane region" description="Helical" evidence="1">
    <location>
        <begin position="594"/>
        <end position="612"/>
    </location>
</feature>
<feature type="chain" id="PRO_5046084224" evidence="2">
    <location>
        <begin position="21"/>
        <end position="653"/>
    </location>
</feature>
<dbReference type="SUPFAM" id="SSF56601">
    <property type="entry name" value="beta-lactamase/transpeptidase-like"/>
    <property type="match status" value="1"/>
</dbReference>
<gene>
    <name evidence="4" type="ORF">ACFOKA_10475</name>
</gene>
<dbReference type="PANTHER" id="PTHR46825:SF9">
    <property type="entry name" value="BETA-LACTAMASE-RELATED DOMAIN-CONTAINING PROTEIN"/>
    <property type="match status" value="1"/>
</dbReference>
<dbReference type="RefSeq" id="WP_194214004.1">
    <property type="nucleotide sequence ID" value="NZ_CP061205.1"/>
</dbReference>
<feature type="transmembrane region" description="Helical" evidence="1">
    <location>
        <begin position="553"/>
        <end position="574"/>
    </location>
</feature>
<keyword evidence="1" id="KW-0472">Membrane</keyword>
<dbReference type="Proteomes" id="UP001595444">
    <property type="component" value="Unassembled WGS sequence"/>
</dbReference>
<dbReference type="PANTHER" id="PTHR46825">
    <property type="entry name" value="D-ALANYL-D-ALANINE-CARBOXYPEPTIDASE/ENDOPEPTIDASE AMPH"/>
    <property type="match status" value="1"/>
</dbReference>
<feature type="domain" description="Beta-lactamase-related" evidence="3">
    <location>
        <begin position="68"/>
        <end position="379"/>
    </location>
</feature>
<evidence type="ECO:0000256" key="2">
    <source>
        <dbReference type="SAM" id="SignalP"/>
    </source>
</evidence>
<sequence length="653" mass="71701">MRNFIVMVCLGLLVMGGASAAMQDTQPLPLAALEQPLAPKVEAALQGAHALTKTDADAWLDGFIPYAIKQGDVAGAVVVVTKDGEILTQRGYGYADMAARQKVDPEKTLFRVGSTSKLFTWTAVMQLVEQGKLDLDTDVNKYLDFKIPAFHDKPLTLRHILTHTPGFEDAFKGGFSFSGDVEPLGDVVKKLLPQRVFEPGTTPAYSNYATALAGYIVERVSGLSFDAYIEQKIFQPLGMDHSSFRQPLPAELQPLMAKGYPKASVDPMPFELISVPPAGSLSMTGSDGAKFMIAHLNKGAGLLAPETAKTMHAPAYGAIPGLNHMALGFYEQQINGVTAIAHGGDLINFHGYMWLFPEKNLGLMIEMNSAGADGAVALIRQALFEQFADRYFPKESAQPLVELPTAKEHAKMLAGNYFSSRSQFTTFMDIANFLDQYQVGLDQDGRPVLPAIFSGPPKKWIEVAPFVWQDAYGHERLAALVEDGKVVRWSINEISPFIVLDRMPWYRDASWLMPLFLTALFVVAVAALYWPVSALVRRRFGASLGLVGRDHSAYRAVLALSGLTVVTFLTWALVFTVEVAAMGTADWPIWLCRFLSNITFIGLPIAAIWNLIRTWKRPTTWVPKLSSTLLVIAALVILWVTLNFHLIGVGTKF</sequence>
<name>A0ABV7D5N4_9PROT</name>
<keyword evidence="1" id="KW-0812">Transmembrane</keyword>
<proteinExistence type="predicted"/>
<dbReference type="Gene3D" id="3.40.710.10">
    <property type="entry name" value="DD-peptidase/beta-lactamase superfamily"/>
    <property type="match status" value="1"/>
</dbReference>
<dbReference type="EMBL" id="JBHRSL010000010">
    <property type="protein sequence ID" value="MFC3052329.1"/>
    <property type="molecule type" value="Genomic_DNA"/>
</dbReference>
<keyword evidence="4" id="KW-0378">Hydrolase</keyword>
<evidence type="ECO:0000313" key="5">
    <source>
        <dbReference type="Proteomes" id="UP001595444"/>
    </source>
</evidence>
<dbReference type="InterPro" id="IPR012338">
    <property type="entry name" value="Beta-lactam/transpept-like"/>
</dbReference>
<reference evidence="5" key="1">
    <citation type="journal article" date="2019" name="Int. J. Syst. Evol. Microbiol.">
        <title>The Global Catalogue of Microorganisms (GCM) 10K type strain sequencing project: providing services to taxonomists for standard genome sequencing and annotation.</title>
        <authorList>
            <consortium name="The Broad Institute Genomics Platform"/>
            <consortium name="The Broad Institute Genome Sequencing Center for Infectious Disease"/>
            <person name="Wu L."/>
            <person name="Ma J."/>
        </authorList>
    </citation>
    <scope>NUCLEOTIDE SEQUENCE [LARGE SCALE GENOMIC DNA]</scope>
    <source>
        <strain evidence="5">KCTC 62164</strain>
    </source>
</reference>
<comment type="caution">
    <text evidence="4">The sequence shown here is derived from an EMBL/GenBank/DDBJ whole genome shotgun (WGS) entry which is preliminary data.</text>
</comment>
<organism evidence="4 5">
    <name type="scientific">Kordiimonas pumila</name>
    <dbReference type="NCBI Taxonomy" id="2161677"/>
    <lineage>
        <taxon>Bacteria</taxon>
        <taxon>Pseudomonadati</taxon>
        <taxon>Pseudomonadota</taxon>
        <taxon>Alphaproteobacteria</taxon>
        <taxon>Kordiimonadales</taxon>
        <taxon>Kordiimonadaceae</taxon>
        <taxon>Kordiimonas</taxon>
    </lineage>
</organism>
<feature type="transmembrane region" description="Helical" evidence="1">
    <location>
        <begin position="624"/>
        <end position="647"/>
    </location>
</feature>
<feature type="transmembrane region" description="Helical" evidence="1">
    <location>
        <begin position="511"/>
        <end position="532"/>
    </location>
</feature>
<dbReference type="InterPro" id="IPR001466">
    <property type="entry name" value="Beta-lactam-related"/>
</dbReference>
<evidence type="ECO:0000256" key="1">
    <source>
        <dbReference type="SAM" id="Phobius"/>
    </source>
</evidence>
<keyword evidence="1" id="KW-1133">Transmembrane helix</keyword>
<evidence type="ECO:0000259" key="3">
    <source>
        <dbReference type="Pfam" id="PF00144"/>
    </source>
</evidence>
<protein>
    <submittedName>
        <fullName evidence="4">Serine hydrolase domain-containing protein</fullName>
        <ecNumber evidence="4">3.-.-.-</ecNumber>
    </submittedName>
</protein>
<dbReference type="InterPro" id="IPR050491">
    <property type="entry name" value="AmpC-like"/>
</dbReference>
<evidence type="ECO:0000313" key="4">
    <source>
        <dbReference type="EMBL" id="MFC3052329.1"/>
    </source>
</evidence>
<dbReference type="Pfam" id="PF00144">
    <property type="entry name" value="Beta-lactamase"/>
    <property type="match status" value="1"/>
</dbReference>
<keyword evidence="2" id="KW-0732">Signal</keyword>